<accession>A2EIB3</accession>
<dbReference type="Pfam" id="PF12796">
    <property type="entry name" value="Ank_2"/>
    <property type="match status" value="2"/>
</dbReference>
<feature type="repeat" description="ANK" evidence="1">
    <location>
        <begin position="277"/>
        <end position="309"/>
    </location>
</feature>
<dbReference type="Pfam" id="PF11929">
    <property type="entry name" value="DUF3447"/>
    <property type="match status" value="1"/>
</dbReference>
<dbReference type="PROSITE" id="PS50297">
    <property type="entry name" value="ANK_REP_REGION"/>
    <property type="match status" value="6"/>
</dbReference>
<dbReference type="SUPFAM" id="SSF48403">
    <property type="entry name" value="Ankyrin repeat"/>
    <property type="match status" value="1"/>
</dbReference>
<evidence type="ECO:0000256" key="1">
    <source>
        <dbReference type="PROSITE-ProRule" id="PRU00023"/>
    </source>
</evidence>
<dbReference type="PROSITE" id="PS50088">
    <property type="entry name" value="ANK_REPEAT"/>
    <property type="match status" value="6"/>
</dbReference>
<dbReference type="VEuPathDB" id="TrichDB:TVAGG3_0060430"/>
<feature type="repeat" description="ANK" evidence="1">
    <location>
        <begin position="244"/>
        <end position="276"/>
    </location>
</feature>
<reference evidence="3" key="1">
    <citation type="submission" date="2006-10" db="EMBL/GenBank/DDBJ databases">
        <authorList>
            <person name="Amadeo P."/>
            <person name="Zhao Q."/>
            <person name="Wortman J."/>
            <person name="Fraser-Liggett C."/>
            <person name="Carlton J."/>
        </authorList>
    </citation>
    <scope>NUCLEOTIDE SEQUENCE</scope>
    <source>
        <strain evidence="3">G3</strain>
    </source>
</reference>
<dbReference type="InParanoid" id="A2EIB3"/>
<dbReference type="PANTHER" id="PTHR24182:SF13">
    <property type="entry name" value="LD18443P"/>
    <property type="match status" value="1"/>
</dbReference>
<keyword evidence="1" id="KW-0040">ANK repeat</keyword>
<dbReference type="InterPro" id="IPR020683">
    <property type="entry name" value="DUF3447"/>
</dbReference>
<feature type="repeat" description="ANK" evidence="1">
    <location>
        <begin position="176"/>
        <end position="208"/>
    </location>
</feature>
<evidence type="ECO:0000259" key="2">
    <source>
        <dbReference type="Pfam" id="PF11929"/>
    </source>
</evidence>
<name>A2EIB3_TRIV3</name>
<dbReference type="eggNOG" id="KOG4177">
    <property type="taxonomic scope" value="Eukaryota"/>
</dbReference>
<dbReference type="SMART" id="SM00248">
    <property type="entry name" value="ANK"/>
    <property type="match status" value="8"/>
</dbReference>
<keyword evidence="4" id="KW-1185">Reference proteome</keyword>
<organism evidence="3 4">
    <name type="scientific">Trichomonas vaginalis (strain ATCC PRA-98 / G3)</name>
    <dbReference type="NCBI Taxonomy" id="412133"/>
    <lineage>
        <taxon>Eukaryota</taxon>
        <taxon>Metamonada</taxon>
        <taxon>Parabasalia</taxon>
        <taxon>Trichomonadida</taxon>
        <taxon>Trichomonadidae</taxon>
        <taxon>Trichomonas</taxon>
    </lineage>
</organism>
<sequence length="383" mass="43952">MNDDLKSCIIISNMDYFDIKPKIISYYLRVNLRTKEDYSLLDLCCYYGAVNCFKFLRTKCNLQISSNCLSLSFLSGKPDILNECLKFHIPDNECMRYAIASHNIDFVTFLVNEYDLEIQSKDCIEFNNIQAFFVYLYQINDIERHFIDSLNFNSQSLLQYISLLGVDFNNINSRYNSERMFHNAVKNCSADIVEFLISHGADVNSTLKYFGRAPLHIAVEYNKKDVAELLLLHGANVGSRFTKNGKTALYIAIENNRMDIVKLLLLHGANIEKIDNNRTLALRLAVQNDFLEFVEFLISNGADIRSKNIGGDDLLHIAIQNNCVKTAKYLISKGIDINTRDSFDNRTPLQQAVWIESLELVELLISLGSDINVNEENAYFAWR</sequence>
<evidence type="ECO:0000313" key="4">
    <source>
        <dbReference type="Proteomes" id="UP000001542"/>
    </source>
</evidence>
<dbReference type="InterPro" id="IPR036770">
    <property type="entry name" value="Ankyrin_rpt-contain_sf"/>
</dbReference>
<feature type="domain" description="DUF3447" evidence="2">
    <location>
        <begin position="61"/>
        <end position="135"/>
    </location>
</feature>
<dbReference type="Pfam" id="PF00023">
    <property type="entry name" value="Ank"/>
    <property type="match status" value="1"/>
</dbReference>
<dbReference type="PRINTS" id="PR01415">
    <property type="entry name" value="ANKYRIN"/>
</dbReference>
<dbReference type="STRING" id="5722.A2EIB3"/>
<dbReference type="RefSeq" id="XP_001319818.1">
    <property type="nucleotide sequence ID" value="XM_001319783.1"/>
</dbReference>
<feature type="repeat" description="ANK" evidence="1">
    <location>
        <begin position="344"/>
        <end position="376"/>
    </location>
</feature>
<feature type="repeat" description="ANK" evidence="1">
    <location>
        <begin position="210"/>
        <end position="242"/>
    </location>
</feature>
<dbReference type="PANTHER" id="PTHR24182">
    <property type="entry name" value="ANKYRIN REPEAT AND SOCS BOX CONTAINING 4"/>
    <property type="match status" value="1"/>
</dbReference>
<protein>
    <recommendedName>
        <fullName evidence="2">DUF3447 domain-containing protein</fullName>
    </recommendedName>
</protein>
<reference evidence="3" key="2">
    <citation type="journal article" date="2007" name="Science">
        <title>Draft genome sequence of the sexually transmitted pathogen Trichomonas vaginalis.</title>
        <authorList>
            <person name="Carlton J.M."/>
            <person name="Hirt R.P."/>
            <person name="Silva J.C."/>
            <person name="Delcher A.L."/>
            <person name="Schatz M."/>
            <person name="Zhao Q."/>
            <person name="Wortman J.R."/>
            <person name="Bidwell S.L."/>
            <person name="Alsmark U.C.M."/>
            <person name="Besteiro S."/>
            <person name="Sicheritz-Ponten T."/>
            <person name="Noel C.J."/>
            <person name="Dacks J.B."/>
            <person name="Foster P.G."/>
            <person name="Simillion C."/>
            <person name="Van de Peer Y."/>
            <person name="Miranda-Saavedra D."/>
            <person name="Barton G.J."/>
            <person name="Westrop G.D."/>
            <person name="Mueller S."/>
            <person name="Dessi D."/>
            <person name="Fiori P.L."/>
            <person name="Ren Q."/>
            <person name="Paulsen I."/>
            <person name="Zhang H."/>
            <person name="Bastida-Corcuera F.D."/>
            <person name="Simoes-Barbosa A."/>
            <person name="Brown M.T."/>
            <person name="Hayes R.D."/>
            <person name="Mukherjee M."/>
            <person name="Okumura C.Y."/>
            <person name="Schneider R."/>
            <person name="Smith A.J."/>
            <person name="Vanacova S."/>
            <person name="Villalvazo M."/>
            <person name="Haas B.J."/>
            <person name="Pertea M."/>
            <person name="Feldblyum T.V."/>
            <person name="Utterback T.R."/>
            <person name="Shu C.L."/>
            <person name="Osoegawa K."/>
            <person name="de Jong P.J."/>
            <person name="Hrdy I."/>
            <person name="Horvathova L."/>
            <person name="Zubacova Z."/>
            <person name="Dolezal P."/>
            <person name="Malik S.B."/>
            <person name="Logsdon J.M. Jr."/>
            <person name="Henze K."/>
            <person name="Gupta A."/>
            <person name="Wang C.C."/>
            <person name="Dunne R.L."/>
            <person name="Upcroft J.A."/>
            <person name="Upcroft P."/>
            <person name="White O."/>
            <person name="Salzberg S.L."/>
            <person name="Tang P."/>
            <person name="Chiu C.-H."/>
            <person name="Lee Y.-S."/>
            <person name="Embley T.M."/>
            <person name="Coombs G.H."/>
            <person name="Mottram J.C."/>
            <person name="Tachezy J."/>
            <person name="Fraser-Liggett C.M."/>
            <person name="Johnson P.J."/>
        </authorList>
    </citation>
    <scope>NUCLEOTIDE SEQUENCE [LARGE SCALE GENOMIC DNA]</scope>
    <source>
        <strain evidence="3">G3</strain>
    </source>
</reference>
<dbReference type="OrthoDB" id="194358at2759"/>
<dbReference type="AlphaFoldDB" id="A2EIB3"/>
<dbReference type="Proteomes" id="UP000001542">
    <property type="component" value="Unassembled WGS sequence"/>
</dbReference>
<dbReference type="VEuPathDB" id="TrichDB:TVAG_246900"/>
<dbReference type="InterPro" id="IPR002110">
    <property type="entry name" value="Ankyrin_rpt"/>
</dbReference>
<feature type="repeat" description="ANK" evidence="1">
    <location>
        <begin position="310"/>
        <end position="342"/>
    </location>
</feature>
<dbReference type="KEGG" id="tva:4765488"/>
<dbReference type="EMBL" id="DS113396">
    <property type="protein sequence ID" value="EAY07595.1"/>
    <property type="molecule type" value="Genomic_DNA"/>
</dbReference>
<dbReference type="Gene3D" id="1.25.40.20">
    <property type="entry name" value="Ankyrin repeat-containing domain"/>
    <property type="match status" value="3"/>
</dbReference>
<proteinExistence type="predicted"/>
<gene>
    <name evidence="3" type="ORF">TVAG_334070</name>
</gene>
<evidence type="ECO:0000313" key="3">
    <source>
        <dbReference type="EMBL" id="EAY07595.1"/>
    </source>
</evidence>